<gene>
    <name evidence="2" type="ORF">EG799_09680</name>
</gene>
<sequence>MNRRNFLNRTCVAGAALAAAPRTVFAQAAPDVRTRRLLDVARREVERNAATLWRSDMVGIADFGLHSSLPRFHFVDLEGGRVESVLVAHGSGSDPEHDGWLNGFSNLPSSWATSKGAYITWEWYEGRYGTSVRLGGLDPTNDNAFPRAIVMHPADYVTPAHVAEWGRCGRSNGCFAFGPEVFPQALTRLMGGRLLFADTLGIGPAGEDVTMPPQAPVNFETVAARNASRENGWQTSPDAQEVADTYRQANPAVVF</sequence>
<dbReference type="OrthoDB" id="9815195at2"/>
<dbReference type="InterPro" id="IPR019546">
    <property type="entry name" value="TAT_signal_bac_arc"/>
</dbReference>
<proteinExistence type="predicted"/>
<evidence type="ECO:0000313" key="3">
    <source>
        <dbReference type="Proteomes" id="UP000275232"/>
    </source>
</evidence>
<comment type="caution">
    <text evidence="2">The sequence shown here is derived from an EMBL/GenBank/DDBJ whole genome shotgun (WGS) entry which is preliminary data.</text>
</comment>
<accession>A0A3N5CYT1</accession>
<dbReference type="PANTHER" id="PTHR38477">
    <property type="entry name" value="HYPOTHETICAL EXPORTED PROTEIN"/>
    <property type="match status" value="1"/>
</dbReference>
<evidence type="ECO:0000313" key="2">
    <source>
        <dbReference type="EMBL" id="RPF71859.1"/>
    </source>
</evidence>
<protein>
    <submittedName>
        <fullName evidence="2">Twin-arginine translocation signal domain-containing protein</fullName>
    </submittedName>
</protein>
<dbReference type="InterPro" id="IPR032676">
    <property type="entry name" value="YkuD_2"/>
</dbReference>
<reference evidence="2 3" key="1">
    <citation type="submission" date="2018-11" db="EMBL/GenBank/DDBJ databases">
        <title>Erythrobacter spongiae sp. nov., isolated from a marine sponge.</title>
        <authorList>
            <person name="Zhuang L."/>
            <person name="Luo L."/>
        </authorList>
    </citation>
    <scope>NUCLEOTIDE SEQUENCE [LARGE SCALE GENOMIC DNA]</scope>
    <source>
        <strain evidence="2 3">HN-E23</strain>
    </source>
</reference>
<dbReference type="Pfam" id="PF13645">
    <property type="entry name" value="YkuD_2"/>
    <property type="match status" value="1"/>
</dbReference>
<dbReference type="Proteomes" id="UP000275232">
    <property type="component" value="Unassembled WGS sequence"/>
</dbReference>
<name>A0A3N5CYT1_9SPHN</name>
<dbReference type="NCBIfam" id="TIGR01409">
    <property type="entry name" value="TAT_signal_seq"/>
    <property type="match status" value="1"/>
</dbReference>
<dbReference type="PANTHER" id="PTHR38477:SF1">
    <property type="entry name" value="MUREIN L,D-TRANSPEPTIDASE CATALYTIC DOMAIN FAMILY PROTEIN"/>
    <property type="match status" value="1"/>
</dbReference>
<dbReference type="EMBL" id="RPFZ01000001">
    <property type="protein sequence ID" value="RPF71859.1"/>
    <property type="molecule type" value="Genomic_DNA"/>
</dbReference>
<keyword evidence="1" id="KW-0732">Signal</keyword>
<feature type="signal peptide" evidence="1">
    <location>
        <begin position="1"/>
        <end position="26"/>
    </location>
</feature>
<feature type="chain" id="PRO_5018283137" evidence="1">
    <location>
        <begin position="27"/>
        <end position="255"/>
    </location>
</feature>
<organism evidence="2 3">
    <name type="scientific">Aurantiacibacter spongiae</name>
    <dbReference type="NCBI Taxonomy" id="2488860"/>
    <lineage>
        <taxon>Bacteria</taxon>
        <taxon>Pseudomonadati</taxon>
        <taxon>Pseudomonadota</taxon>
        <taxon>Alphaproteobacteria</taxon>
        <taxon>Sphingomonadales</taxon>
        <taxon>Erythrobacteraceae</taxon>
        <taxon>Aurantiacibacter</taxon>
    </lineage>
</organism>
<dbReference type="PROSITE" id="PS51318">
    <property type="entry name" value="TAT"/>
    <property type="match status" value="1"/>
</dbReference>
<evidence type="ECO:0000256" key="1">
    <source>
        <dbReference type="SAM" id="SignalP"/>
    </source>
</evidence>
<dbReference type="AlphaFoldDB" id="A0A3N5CYT1"/>
<dbReference type="InterPro" id="IPR006311">
    <property type="entry name" value="TAT_signal"/>
</dbReference>
<keyword evidence="3" id="KW-1185">Reference proteome</keyword>